<gene>
    <name evidence="1" type="ORF">A2Y57_01260</name>
</gene>
<reference evidence="1 2" key="1">
    <citation type="journal article" date="2016" name="Nat. Commun.">
        <title>Thousands of microbial genomes shed light on interconnected biogeochemical processes in an aquifer system.</title>
        <authorList>
            <person name="Anantharaman K."/>
            <person name="Brown C.T."/>
            <person name="Hug L.A."/>
            <person name="Sharon I."/>
            <person name="Castelle C.J."/>
            <person name="Probst A.J."/>
            <person name="Thomas B.C."/>
            <person name="Singh A."/>
            <person name="Wilkins M.J."/>
            <person name="Karaoz U."/>
            <person name="Brodie E.L."/>
            <person name="Williams K.H."/>
            <person name="Hubbard S.S."/>
            <person name="Banfield J.F."/>
        </authorList>
    </citation>
    <scope>NUCLEOTIDE SEQUENCE [LARGE SCALE GENOMIC DNA]</scope>
</reference>
<dbReference type="AlphaFoldDB" id="A0A1G1W9Z2"/>
<proteinExistence type="predicted"/>
<protein>
    <submittedName>
        <fullName evidence="1">Uncharacterized protein</fullName>
    </submittedName>
</protein>
<sequence>MAAKKKKEKRKFETLTLPFLFTSLSCLSLLTLALFNEDKRSLISIPTVDQLASSDREVLNQIKIKARFFEVESEKRAPIASLILSSFKETLGL</sequence>
<organism evidence="1 2">
    <name type="scientific">Candidatus Woykebacteria bacterium RBG_13_40_7b</name>
    <dbReference type="NCBI Taxonomy" id="1802594"/>
    <lineage>
        <taxon>Bacteria</taxon>
        <taxon>Candidatus Woykeibacteriota</taxon>
    </lineage>
</organism>
<dbReference type="EMBL" id="MHCQ01000023">
    <property type="protein sequence ID" value="OGY24516.1"/>
    <property type="molecule type" value="Genomic_DNA"/>
</dbReference>
<accession>A0A1G1W9Z2</accession>
<dbReference type="PROSITE" id="PS51257">
    <property type="entry name" value="PROKAR_LIPOPROTEIN"/>
    <property type="match status" value="1"/>
</dbReference>
<evidence type="ECO:0000313" key="2">
    <source>
        <dbReference type="Proteomes" id="UP000177103"/>
    </source>
</evidence>
<name>A0A1G1W9Z2_9BACT</name>
<evidence type="ECO:0000313" key="1">
    <source>
        <dbReference type="EMBL" id="OGY24516.1"/>
    </source>
</evidence>
<dbReference type="Proteomes" id="UP000177103">
    <property type="component" value="Unassembled WGS sequence"/>
</dbReference>
<comment type="caution">
    <text evidence="1">The sequence shown here is derived from an EMBL/GenBank/DDBJ whole genome shotgun (WGS) entry which is preliminary data.</text>
</comment>